<proteinExistence type="predicted"/>
<dbReference type="RefSeq" id="WP_092890034.1">
    <property type="nucleotide sequence ID" value="NZ_CP061498.1"/>
</dbReference>
<dbReference type="Proteomes" id="UP000198539">
    <property type="component" value="Unassembled WGS sequence"/>
</dbReference>
<dbReference type="InterPro" id="IPR029063">
    <property type="entry name" value="SAM-dependent_MTases_sf"/>
</dbReference>
<name>A0A1H3AK42_9RHOB</name>
<evidence type="ECO:0000313" key="4">
    <source>
        <dbReference type="EMBL" id="SDX30082.1"/>
    </source>
</evidence>
<reference evidence="4 5" key="1">
    <citation type="submission" date="2016-10" db="EMBL/GenBank/DDBJ databases">
        <authorList>
            <person name="de Groot N.N."/>
        </authorList>
    </citation>
    <scope>NUCLEOTIDE SEQUENCE [LARGE SCALE GENOMIC DNA]</scope>
    <source>
        <strain evidence="4 5">CGMCC 1.8894</strain>
    </source>
</reference>
<evidence type="ECO:0000256" key="2">
    <source>
        <dbReference type="ARBA" id="ARBA00022679"/>
    </source>
</evidence>
<dbReference type="STRING" id="564137.SAMN04488238_10732"/>
<evidence type="ECO:0008006" key="6">
    <source>
        <dbReference type="Google" id="ProtNLM"/>
    </source>
</evidence>
<dbReference type="OrthoDB" id="9793723at2"/>
<dbReference type="SUPFAM" id="SSF53335">
    <property type="entry name" value="S-adenosyl-L-methionine-dependent methyltransferases"/>
    <property type="match status" value="1"/>
</dbReference>
<organism evidence="4 5">
    <name type="scientific">Roseicitreum antarcticum</name>
    <dbReference type="NCBI Taxonomy" id="564137"/>
    <lineage>
        <taxon>Bacteria</taxon>
        <taxon>Pseudomonadati</taxon>
        <taxon>Pseudomonadota</taxon>
        <taxon>Alphaproteobacteria</taxon>
        <taxon>Rhodobacterales</taxon>
        <taxon>Paracoccaceae</taxon>
        <taxon>Roseicitreum</taxon>
    </lineage>
</organism>
<evidence type="ECO:0000256" key="3">
    <source>
        <dbReference type="SAM" id="MobiDB-lite"/>
    </source>
</evidence>
<dbReference type="EMBL" id="FNOM01000007">
    <property type="protein sequence ID" value="SDX30082.1"/>
    <property type="molecule type" value="Genomic_DNA"/>
</dbReference>
<keyword evidence="5" id="KW-1185">Reference proteome</keyword>
<dbReference type="PANTHER" id="PTHR13090">
    <property type="entry name" value="ARGININE-HYDROXYLASE NDUFAF5, MITOCHONDRIAL"/>
    <property type="match status" value="1"/>
</dbReference>
<dbReference type="AlphaFoldDB" id="A0A1H3AK42"/>
<evidence type="ECO:0000313" key="5">
    <source>
        <dbReference type="Proteomes" id="UP000198539"/>
    </source>
</evidence>
<dbReference type="GO" id="GO:0032259">
    <property type="term" value="P:methylation"/>
    <property type="evidence" value="ECO:0007669"/>
    <property type="project" value="UniProtKB-KW"/>
</dbReference>
<protein>
    <recommendedName>
        <fullName evidence="6">Methyltransferase domain-containing protein</fullName>
    </recommendedName>
</protein>
<evidence type="ECO:0000256" key="1">
    <source>
        <dbReference type="ARBA" id="ARBA00022603"/>
    </source>
</evidence>
<accession>A0A1H3AK42</accession>
<dbReference type="Gene3D" id="3.40.50.150">
    <property type="entry name" value="Vaccinia Virus protein VP39"/>
    <property type="match status" value="1"/>
</dbReference>
<dbReference type="PANTHER" id="PTHR13090:SF1">
    <property type="entry name" value="ARGININE-HYDROXYLASE NDUFAF5, MITOCHONDRIAL"/>
    <property type="match status" value="1"/>
</dbReference>
<keyword evidence="1" id="KW-0489">Methyltransferase</keyword>
<gene>
    <name evidence="4" type="ORF">SAMN04488238_10732</name>
</gene>
<dbReference type="GO" id="GO:0008168">
    <property type="term" value="F:methyltransferase activity"/>
    <property type="evidence" value="ECO:0007669"/>
    <property type="project" value="UniProtKB-KW"/>
</dbReference>
<dbReference type="InterPro" id="IPR050602">
    <property type="entry name" value="Malonyl-ACP_OMT"/>
</dbReference>
<keyword evidence="2" id="KW-0808">Transferase</keyword>
<sequence length="290" mass="31456">MTRPPALTDRSALNRNRQRALQNGDFFAHTHIAAEFQERLNEVNRTFTRPAIVTGFPHLWADFLPNATLVPDGEILDLQPGAHDLIIDALTLHWADDPVGQLVQARRALLPDGMYLAALPGGQTLSELRSALAEAEVALTGGLSPRVLPMAEIRDLGALLQRAGFALPVADSVLQTASYRDLRHLAADLRAMGEGNALMQRLRRPAPRGLIDQAETLYRANYPAPDNRILASFDCIYLTGWAPSADQPQPLRPGTARARLADALQTQETPLGDAATPLPAARGHESGPTD</sequence>
<feature type="region of interest" description="Disordered" evidence="3">
    <location>
        <begin position="246"/>
        <end position="290"/>
    </location>
</feature>